<keyword evidence="1" id="KW-0560">Oxidoreductase</keyword>
<dbReference type="Pfam" id="PF00106">
    <property type="entry name" value="adh_short"/>
    <property type="match status" value="1"/>
</dbReference>
<dbReference type="Gene3D" id="3.40.50.720">
    <property type="entry name" value="NAD(P)-binding Rossmann-like Domain"/>
    <property type="match status" value="1"/>
</dbReference>
<accession>A0A8B8E244</accession>
<protein>
    <submittedName>
        <fullName evidence="4">Retinol dehydrogenase 13-like</fullName>
    </submittedName>
</protein>
<dbReference type="PRINTS" id="PR00080">
    <property type="entry name" value="SDRFAMILY"/>
</dbReference>
<dbReference type="InterPro" id="IPR002347">
    <property type="entry name" value="SDR_fam"/>
</dbReference>
<dbReference type="PRINTS" id="PR00081">
    <property type="entry name" value="GDHRDH"/>
</dbReference>
<reference evidence="4" key="1">
    <citation type="submission" date="2025-08" db="UniProtKB">
        <authorList>
            <consortium name="RefSeq"/>
        </authorList>
    </citation>
    <scope>IDENTIFICATION</scope>
    <source>
        <tissue evidence="4">Whole sample</tissue>
    </source>
</reference>
<dbReference type="SUPFAM" id="SSF51735">
    <property type="entry name" value="NAD(P)-binding Rossmann-fold domains"/>
    <property type="match status" value="1"/>
</dbReference>
<dbReference type="PANTHER" id="PTHR43157:SF31">
    <property type="entry name" value="PHOSPHATIDYLINOSITOL-GLYCAN BIOSYNTHESIS CLASS F PROTEIN"/>
    <property type="match status" value="1"/>
</dbReference>
<dbReference type="Proteomes" id="UP000694844">
    <property type="component" value="Chromosome 4"/>
</dbReference>
<dbReference type="InterPro" id="IPR036291">
    <property type="entry name" value="NAD(P)-bd_dom_sf"/>
</dbReference>
<dbReference type="PROSITE" id="PS00061">
    <property type="entry name" value="ADH_SHORT"/>
    <property type="match status" value="1"/>
</dbReference>
<gene>
    <name evidence="4" type="primary">LOC111131171</name>
</gene>
<dbReference type="KEGG" id="cvn:111131171"/>
<proteinExistence type="inferred from homology"/>
<evidence type="ECO:0000256" key="2">
    <source>
        <dbReference type="RuleBase" id="RU000363"/>
    </source>
</evidence>
<dbReference type="GO" id="GO:0016491">
    <property type="term" value="F:oxidoreductase activity"/>
    <property type="evidence" value="ECO:0007669"/>
    <property type="project" value="UniProtKB-KW"/>
</dbReference>
<dbReference type="RefSeq" id="XP_022334285.1">
    <property type="nucleotide sequence ID" value="XM_022478577.1"/>
</dbReference>
<dbReference type="PANTHER" id="PTHR43157">
    <property type="entry name" value="PHOSPHATIDYLINOSITOL-GLYCAN BIOSYNTHESIS CLASS F PROTEIN-RELATED"/>
    <property type="match status" value="1"/>
</dbReference>
<evidence type="ECO:0000313" key="4">
    <source>
        <dbReference type="RefSeq" id="XP_022334285.1"/>
    </source>
</evidence>
<dbReference type="GeneID" id="111131171"/>
<dbReference type="OrthoDB" id="191139at2759"/>
<evidence type="ECO:0000313" key="3">
    <source>
        <dbReference type="Proteomes" id="UP000694844"/>
    </source>
</evidence>
<comment type="similarity">
    <text evidence="2">Belongs to the short-chain dehydrogenases/reductases (SDR) family.</text>
</comment>
<dbReference type="InterPro" id="IPR020904">
    <property type="entry name" value="Sc_DH/Rdtase_CS"/>
</dbReference>
<sequence>MSFPTWVYHASLLGTVAMGTILIKEYRSGPMYTGKELLMGKTAVVTGANSGIGKETARDFAHRGAKVILACRDLEKCAKAQKEIVDESHNNKVVCKKLDLASFKSIREFSAEIQKEEKYIDILVNNAGVMHCPHQTTEDGFEYQLQVNYLGPVLLTMSLLDFMIKSQPSRIINVSSVAHAAGQINFRDLNSEKGYHMTLAYNQSKLATLMFTKELAKHLQGTKVTVNALHPGISDTEINRHLRWESTRYFTFPMRYLFLRHPYRAAQTTVYLAVSPEVEQVSGKYFSDFEEREVASEQYRDDQACKELWLKTLQMVKLI</sequence>
<keyword evidence="3" id="KW-1185">Reference proteome</keyword>
<evidence type="ECO:0000256" key="1">
    <source>
        <dbReference type="ARBA" id="ARBA00023002"/>
    </source>
</evidence>
<organism evidence="3 4">
    <name type="scientific">Crassostrea virginica</name>
    <name type="common">Eastern oyster</name>
    <dbReference type="NCBI Taxonomy" id="6565"/>
    <lineage>
        <taxon>Eukaryota</taxon>
        <taxon>Metazoa</taxon>
        <taxon>Spiralia</taxon>
        <taxon>Lophotrochozoa</taxon>
        <taxon>Mollusca</taxon>
        <taxon>Bivalvia</taxon>
        <taxon>Autobranchia</taxon>
        <taxon>Pteriomorphia</taxon>
        <taxon>Ostreida</taxon>
        <taxon>Ostreoidea</taxon>
        <taxon>Ostreidae</taxon>
        <taxon>Crassostrea</taxon>
    </lineage>
</organism>
<name>A0A8B8E244_CRAVI</name>
<dbReference type="AlphaFoldDB" id="A0A8B8E244"/>